<organism evidence="2 3">
    <name type="scientific">Falsiroseomonas frigidaquae</name>
    <dbReference type="NCBI Taxonomy" id="487318"/>
    <lineage>
        <taxon>Bacteria</taxon>
        <taxon>Pseudomonadati</taxon>
        <taxon>Pseudomonadota</taxon>
        <taxon>Alphaproteobacteria</taxon>
        <taxon>Acetobacterales</taxon>
        <taxon>Roseomonadaceae</taxon>
        <taxon>Falsiroseomonas</taxon>
    </lineage>
</organism>
<dbReference type="PANTHER" id="PTHR42957">
    <property type="entry name" value="HELICASE MJ1565-RELATED"/>
    <property type="match status" value="1"/>
</dbReference>
<dbReference type="RefSeq" id="WP_168055208.1">
    <property type="nucleotide sequence ID" value="NZ_JAATJR010000011.1"/>
</dbReference>
<proteinExistence type="predicted"/>
<feature type="domain" description="Helicase HerA central" evidence="1">
    <location>
        <begin position="154"/>
        <end position="293"/>
    </location>
</feature>
<evidence type="ECO:0000313" key="3">
    <source>
        <dbReference type="Proteomes" id="UP000765160"/>
    </source>
</evidence>
<dbReference type="EMBL" id="JAAVTX010000011">
    <property type="protein sequence ID" value="NKE48628.1"/>
    <property type="molecule type" value="Genomic_DNA"/>
</dbReference>
<keyword evidence="3" id="KW-1185">Reference proteome</keyword>
<dbReference type="SUPFAM" id="SSF52540">
    <property type="entry name" value="P-loop containing nucleoside triphosphate hydrolases"/>
    <property type="match status" value="1"/>
</dbReference>
<protein>
    <submittedName>
        <fullName evidence="2">DUF87 domain-containing protein</fullName>
    </submittedName>
</protein>
<dbReference type="InterPro" id="IPR002789">
    <property type="entry name" value="HerA_central"/>
</dbReference>
<dbReference type="InterPro" id="IPR027417">
    <property type="entry name" value="P-loop_NTPase"/>
</dbReference>
<evidence type="ECO:0000313" key="2">
    <source>
        <dbReference type="EMBL" id="NKE48628.1"/>
    </source>
</evidence>
<dbReference type="PANTHER" id="PTHR42957:SF1">
    <property type="entry name" value="HELICASE MJ1565-RELATED"/>
    <property type="match status" value="1"/>
</dbReference>
<dbReference type="Gene3D" id="3.40.50.300">
    <property type="entry name" value="P-loop containing nucleotide triphosphate hydrolases"/>
    <property type="match status" value="2"/>
</dbReference>
<dbReference type="Pfam" id="PF01935">
    <property type="entry name" value="DUF87"/>
    <property type="match status" value="1"/>
</dbReference>
<sequence length="705" mass="75212">MMATIVERIGSFAVGRVEAVTAADIRIVLFDETPQATALNTGVPTAFPRINAYVLISNETGAVVAVVREIAINRAKPVRGAPDDGMVDLPFPSRLVFTIPFGTLCLEVVDDNGRPHYGLERGVPVLPSVGDPVLLPSAAQLRAIVEAKTDERIVEVGTAPFAGNAKVWVHPDKLFGRHVAVLGNTGSGKSCTVAGIIRWSLEAAAARKAGAPPNARFIILDPNGEYAQAFSDGTIPSRRLAVGGAGGAGPLTVPGWLWSGQEWAAFTAAAPGAQRPLLLRALRQLRNAGSTAATAKAQTIRRYSGYVRQLEQTYADVPQSVAGFPRNREFGSMLEGLLALIQADEGALGEYGAESAPLIAAISGIRAPVEAVRSSRQWASTTSSGYNDFQPGDVQQVLTALRTLVQAHPIADLHGEVSEDAPVKFDVDALPERLHEVALATGGQAVANAEPLVNRIQVILGDSSLRTVIDSAGAASIDDWLNRLLGPTTDAIEPVVILDLSLVPADVIHIAVAVISRLIFEALQRHLKTHGTPLPTVLVLEEAHSFVRKDADAGANAQAAEICRQTFERIAREGRKFGLGMMLASQRPSELSPTVLAQCNSFLLHRIVNDVDQNLVRRLVPDALGGLLGELPTLPSQQAILLGWAVPTPVLVRLRDLERQQRPRSDDPGFWKTWLGDEGAAPDWKAIAPCWEQRPADDGIAPDGE</sequence>
<name>A0ABX1F8B2_9PROT</name>
<gene>
    <name evidence="2" type="ORF">HB662_27930</name>
</gene>
<evidence type="ECO:0000259" key="1">
    <source>
        <dbReference type="Pfam" id="PF01935"/>
    </source>
</evidence>
<dbReference type="Proteomes" id="UP000765160">
    <property type="component" value="Unassembled WGS sequence"/>
</dbReference>
<accession>A0ABX1F8B2</accession>
<reference evidence="2 3" key="1">
    <citation type="submission" date="2020-03" db="EMBL/GenBank/DDBJ databases">
        <title>Roseomonas selenitidurans sp. nov. isolated from soil.</title>
        <authorList>
            <person name="Liu H."/>
        </authorList>
    </citation>
    <scope>NUCLEOTIDE SEQUENCE [LARGE SCALE GENOMIC DNA]</scope>
    <source>
        <strain evidence="2 3">JCM 15073</strain>
    </source>
</reference>
<comment type="caution">
    <text evidence="2">The sequence shown here is derived from an EMBL/GenBank/DDBJ whole genome shotgun (WGS) entry which is preliminary data.</text>
</comment>
<dbReference type="InterPro" id="IPR008571">
    <property type="entry name" value="HerA-like"/>
</dbReference>